<comment type="similarity">
    <text evidence="1">Belongs to the SDHAF4 family.</text>
</comment>
<gene>
    <name evidence="3" type="ORF">OCH7691_00317</name>
</gene>
<dbReference type="OrthoDB" id="8481828at2"/>
<dbReference type="AlphaFoldDB" id="A0A1Y5RE56"/>
<organism evidence="3 4">
    <name type="scientific">Oceanibacterium hippocampi</name>
    <dbReference type="NCBI Taxonomy" id="745714"/>
    <lineage>
        <taxon>Bacteria</taxon>
        <taxon>Pseudomonadati</taxon>
        <taxon>Pseudomonadota</taxon>
        <taxon>Alphaproteobacteria</taxon>
        <taxon>Sneathiellales</taxon>
        <taxon>Sneathiellaceae</taxon>
        <taxon>Oceanibacterium</taxon>
    </lineage>
</organism>
<evidence type="ECO:0000256" key="1">
    <source>
        <dbReference type="ARBA" id="ARBA00005701"/>
    </source>
</evidence>
<dbReference type="PANTHER" id="PTHR28524">
    <property type="entry name" value="SUCCINATE DEHYDROGENASE ASSEMBLY FACTOR 4, MITOCHONDRIAL"/>
    <property type="match status" value="1"/>
</dbReference>
<feature type="compositionally biased region" description="Low complexity" evidence="2">
    <location>
        <begin position="8"/>
        <end position="21"/>
    </location>
</feature>
<dbReference type="Proteomes" id="UP000193200">
    <property type="component" value="Unassembled WGS sequence"/>
</dbReference>
<keyword evidence="4" id="KW-1185">Reference proteome</keyword>
<sequence>MTDRTKDAAAGASPSGTGAESESIDETRTDKPATVEKSPPAPAHKLVQKKGEIGGPAGPEPTRYGDWSHKGIVSDF</sequence>
<dbReference type="InterPro" id="IPR012875">
    <property type="entry name" value="SDHF4"/>
</dbReference>
<feature type="region of interest" description="Disordered" evidence="2">
    <location>
        <begin position="1"/>
        <end position="76"/>
    </location>
</feature>
<dbReference type="InParanoid" id="A0A1Y5RE56"/>
<dbReference type="Pfam" id="PF07896">
    <property type="entry name" value="DUF1674"/>
    <property type="match status" value="1"/>
</dbReference>
<dbReference type="RefSeq" id="WP_085881670.1">
    <property type="nucleotide sequence ID" value="NZ_FWFR01000001.1"/>
</dbReference>
<name>A0A1Y5RE56_9PROT</name>
<dbReference type="EMBL" id="FWFR01000001">
    <property type="protein sequence ID" value="SLN15417.1"/>
    <property type="molecule type" value="Genomic_DNA"/>
</dbReference>
<accession>A0A1Y5RE56</accession>
<proteinExistence type="inferred from homology"/>
<reference evidence="3 4" key="1">
    <citation type="submission" date="2017-03" db="EMBL/GenBank/DDBJ databases">
        <authorList>
            <person name="Afonso C.L."/>
            <person name="Miller P.J."/>
            <person name="Scott M.A."/>
            <person name="Spackman E."/>
            <person name="Goraichik I."/>
            <person name="Dimitrov K.M."/>
            <person name="Suarez D.L."/>
            <person name="Swayne D.E."/>
        </authorList>
    </citation>
    <scope>NUCLEOTIDE SEQUENCE [LARGE SCALE GENOMIC DNA]</scope>
    <source>
        <strain evidence="3 4">CECT 7691</strain>
    </source>
</reference>
<evidence type="ECO:0008006" key="5">
    <source>
        <dbReference type="Google" id="ProtNLM"/>
    </source>
</evidence>
<evidence type="ECO:0000313" key="4">
    <source>
        <dbReference type="Proteomes" id="UP000193200"/>
    </source>
</evidence>
<protein>
    <recommendedName>
        <fullName evidence="5">DUF1674 domain-containing protein</fullName>
    </recommendedName>
</protein>
<dbReference type="PANTHER" id="PTHR28524:SF3">
    <property type="entry name" value="SUCCINATE DEHYDROGENASE ASSEMBLY FACTOR 4, MITOCHONDRIAL"/>
    <property type="match status" value="1"/>
</dbReference>
<evidence type="ECO:0000313" key="3">
    <source>
        <dbReference type="EMBL" id="SLN15417.1"/>
    </source>
</evidence>
<feature type="compositionally biased region" description="Basic and acidic residues" evidence="2">
    <location>
        <begin position="25"/>
        <end position="34"/>
    </location>
</feature>
<evidence type="ECO:0000256" key="2">
    <source>
        <dbReference type="SAM" id="MobiDB-lite"/>
    </source>
</evidence>